<comment type="caution">
    <text evidence="2">The sequence shown here is derived from an EMBL/GenBank/DDBJ whole genome shotgun (WGS) entry which is preliminary data.</text>
</comment>
<dbReference type="PANTHER" id="PTHR34387:SF1">
    <property type="entry name" value="PERIPLASMIC IMMUNOGENIC PROTEIN"/>
    <property type="match status" value="1"/>
</dbReference>
<dbReference type="EMBL" id="JBHSAS010000011">
    <property type="protein sequence ID" value="MFC4028703.1"/>
    <property type="molecule type" value="Genomic_DNA"/>
</dbReference>
<reference evidence="2" key="3">
    <citation type="submission" date="2024-09" db="EMBL/GenBank/DDBJ databases">
        <authorList>
            <person name="Sun Q."/>
            <person name="Mori K."/>
        </authorList>
    </citation>
    <scope>NUCLEOTIDE SEQUENCE</scope>
    <source>
        <strain evidence="2">CECT 9128</strain>
    </source>
</reference>
<sequence length="225" mass="25187">MKKLVLLLAVITSMGVNAQNSIERNVVNVNGEGTVNVIPDQVTISSRIETEGLNADEVKKENDKIANKVFKYLKSQGVAEKNIQTEYVNLNKRTDYNTKEETYVANQSISIKLENLKNYEKIMQGLLKNGLNRINSVSFSSSEIKEYQKEARKKAVLDAKQRAEDLVAPLDQEIGKAVMISESTQNNYPVMRMAEMKSSQSSDQQTIAPGEMEVSVSVNISFQLF</sequence>
<keyword evidence="4" id="KW-1185">Reference proteome</keyword>
<feature type="chain" id="PRO_5045033203" evidence="1">
    <location>
        <begin position="19"/>
        <end position="225"/>
    </location>
</feature>
<dbReference type="RefSeq" id="WP_290231187.1">
    <property type="nucleotide sequence ID" value="NZ_JAUFPZ010000002.1"/>
</dbReference>
<dbReference type="PANTHER" id="PTHR34387">
    <property type="entry name" value="SLR1258 PROTEIN"/>
    <property type="match status" value="1"/>
</dbReference>
<keyword evidence="1" id="KW-0732">Signal</keyword>
<reference evidence="2" key="1">
    <citation type="journal article" date="2014" name="Int. J. Syst. Evol. Microbiol.">
        <title>Complete genome of a new Firmicutes species belonging to the dominant human colonic microbiota ('Ruminococcus bicirculans') reveals two chromosomes and a selective capacity to utilize plant glucans.</title>
        <authorList>
            <consortium name="NISC Comparative Sequencing Program"/>
            <person name="Wegmann U."/>
            <person name="Louis P."/>
            <person name="Goesmann A."/>
            <person name="Henrissat B."/>
            <person name="Duncan S.H."/>
            <person name="Flint H.J."/>
        </authorList>
    </citation>
    <scope>NUCLEOTIDE SEQUENCE</scope>
    <source>
        <strain evidence="2">CECT 9128</strain>
    </source>
</reference>
<dbReference type="InterPro" id="IPR007497">
    <property type="entry name" value="SIMPL/DUF541"/>
</dbReference>
<evidence type="ECO:0000256" key="1">
    <source>
        <dbReference type="SAM" id="SignalP"/>
    </source>
</evidence>
<dbReference type="Gene3D" id="3.30.110.170">
    <property type="entry name" value="Protein of unknown function (DUF541), domain 1"/>
    <property type="match status" value="1"/>
</dbReference>
<evidence type="ECO:0000313" key="3">
    <source>
        <dbReference type="EMBL" id="MFC4028703.1"/>
    </source>
</evidence>
<proteinExistence type="predicted"/>
<dbReference type="EMBL" id="JBHSAS010000006">
    <property type="protein sequence ID" value="MFC4028148.1"/>
    <property type="molecule type" value="Genomic_DNA"/>
</dbReference>
<dbReference type="Gene3D" id="3.30.70.2970">
    <property type="entry name" value="Protein of unknown function (DUF541), domain 2"/>
    <property type="match status" value="1"/>
</dbReference>
<dbReference type="Pfam" id="PF04402">
    <property type="entry name" value="SIMPL"/>
    <property type="match status" value="1"/>
</dbReference>
<feature type="signal peptide" evidence="1">
    <location>
        <begin position="1"/>
        <end position="18"/>
    </location>
</feature>
<gene>
    <name evidence="2" type="ORF">ACFOS1_12075</name>
    <name evidence="3" type="ORF">ACFOS1_14890</name>
</gene>
<dbReference type="Proteomes" id="UP001595793">
    <property type="component" value="Unassembled WGS sequence"/>
</dbReference>
<evidence type="ECO:0000313" key="4">
    <source>
        <dbReference type="Proteomes" id="UP001595793"/>
    </source>
</evidence>
<protein>
    <submittedName>
        <fullName evidence="2">SIMPL domain-containing protein</fullName>
    </submittedName>
</protein>
<organism evidence="2 4">
    <name type="scientific">Zunongwangia endophytica</name>
    <dbReference type="NCBI Taxonomy" id="1808945"/>
    <lineage>
        <taxon>Bacteria</taxon>
        <taxon>Pseudomonadati</taxon>
        <taxon>Bacteroidota</taxon>
        <taxon>Flavobacteriia</taxon>
        <taxon>Flavobacteriales</taxon>
        <taxon>Flavobacteriaceae</taxon>
        <taxon>Zunongwangia</taxon>
    </lineage>
</organism>
<accession>A0ABV8H897</accession>
<name>A0ABV8H897_9FLAO</name>
<evidence type="ECO:0000313" key="2">
    <source>
        <dbReference type="EMBL" id="MFC4028148.1"/>
    </source>
</evidence>
<reference evidence="4" key="2">
    <citation type="journal article" date="2019" name="Int. J. Syst. Evol. Microbiol.">
        <title>The Global Catalogue of Microorganisms (GCM) 10K type strain sequencing project: providing services to taxonomists for standard genome sequencing and annotation.</title>
        <authorList>
            <consortium name="The Broad Institute Genomics Platform"/>
            <consortium name="The Broad Institute Genome Sequencing Center for Infectious Disease"/>
            <person name="Wu L."/>
            <person name="Ma J."/>
        </authorList>
    </citation>
    <scope>NUCLEOTIDE SEQUENCE [LARGE SCALE GENOMIC DNA]</scope>
    <source>
        <strain evidence="4">CECT 9128</strain>
    </source>
</reference>
<dbReference type="InterPro" id="IPR052022">
    <property type="entry name" value="26kDa_periplasmic_antigen"/>
</dbReference>